<dbReference type="Pfam" id="PF13778">
    <property type="entry name" value="DUF4174"/>
    <property type="match status" value="1"/>
</dbReference>
<feature type="domain" description="DUF4174" evidence="3">
    <location>
        <begin position="39"/>
        <end position="140"/>
    </location>
</feature>
<accession>A0ABY3ZHJ3</accession>
<feature type="chain" id="PRO_5046053625" description="DUF4174 domain-containing protein" evidence="2">
    <location>
        <begin position="20"/>
        <end position="151"/>
    </location>
</feature>
<gene>
    <name evidence="4" type="ORF">DSM109990_00920</name>
</gene>
<keyword evidence="5" id="KW-1185">Reference proteome</keyword>
<evidence type="ECO:0000313" key="5">
    <source>
        <dbReference type="Proteomes" id="UP000831019"/>
    </source>
</evidence>
<evidence type="ECO:0000259" key="3">
    <source>
        <dbReference type="Pfam" id="PF13778"/>
    </source>
</evidence>
<feature type="signal peptide" evidence="2">
    <location>
        <begin position="1"/>
        <end position="19"/>
    </location>
</feature>
<evidence type="ECO:0000256" key="1">
    <source>
        <dbReference type="ARBA" id="ARBA00022729"/>
    </source>
</evidence>
<evidence type="ECO:0000313" key="4">
    <source>
        <dbReference type="EMBL" id="UOA14121.1"/>
    </source>
</evidence>
<dbReference type="EMBL" id="CP085144">
    <property type="protein sequence ID" value="UOA14121.1"/>
    <property type="molecule type" value="Genomic_DNA"/>
</dbReference>
<sequence>MKRLISLVFAGLMTTAAMAQGADAPAEDPLFLPADMADLSTFQWTKRPVLVFANSENDPAFVAQMEYLRDREEELRLRDVIVLTDTDPAARSPLRLRMRPRGFMLVLVDKEGQIELRKPFPWDVREITRSIDKMPLRQREIREAKEREVIR</sequence>
<reference evidence="5" key="1">
    <citation type="journal article" date="2022" name="Microorganisms">
        <title>Beyond the ABCs#Discovery of Three New Plasmid Types in Rhodobacterales (RepQ, RepY, RepW).</title>
        <authorList>
            <person name="Freese H.M."/>
            <person name="Ringel V."/>
            <person name="Overmann J."/>
            <person name="Petersen J."/>
        </authorList>
    </citation>
    <scope>NUCLEOTIDE SEQUENCE [LARGE SCALE GENOMIC DNA]</scope>
    <source>
        <strain evidence="5">DSM 109990</strain>
    </source>
</reference>
<dbReference type="Proteomes" id="UP000831019">
    <property type="component" value="Chromosome"/>
</dbReference>
<name>A0ABY3ZHJ3_9RHOB</name>
<keyword evidence="1 2" id="KW-0732">Signal</keyword>
<proteinExistence type="predicted"/>
<dbReference type="RefSeq" id="WP_093926800.1">
    <property type="nucleotide sequence ID" value="NZ_CP085144.1"/>
</dbReference>
<protein>
    <recommendedName>
        <fullName evidence="3">DUF4174 domain-containing protein</fullName>
    </recommendedName>
</protein>
<dbReference type="InterPro" id="IPR025232">
    <property type="entry name" value="DUF4174"/>
</dbReference>
<organism evidence="4 5">
    <name type="scientific">Sulfitobacter dubius</name>
    <dbReference type="NCBI Taxonomy" id="218673"/>
    <lineage>
        <taxon>Bacteria</taxon>
        <taxon>Pseudomonadati</taxon>
        <taxon>Pseudomonadota</taxon>
        <taxon>Alphaproteobacteria</taxon>
        <taxon>Rhodobacterales</taxon>
        <taxon>Roseobacteraceae</taxon>
        <taxon>Sulfitobacter</taxon>
    </lineage>
</organism>
<evidence type="ECO:0000256" key="2">
    <source>
        <dbReference type="SAM" id="SignalP"/>
    </source>
</evidence>